<comment type="similarity">
    <text evidence="1">Belongs to the carbohydrate kinase PfkB family.</text>
</comment>
<keyword evidence="6" id="KW-1185">Reference proteome</keyword>
<dbReference type="AlphaFoldDB" id="A0A7W0C8Z6"/>
<dbReference type="Proteomes" id="UP000525298">
    <property type="component" value="Unassembled WGS sequence"/>
</dbReference>
<evidence type="ECO:0000259" key="4">
    <source>
        <dbReference type="Pfam" id="PF00294"/>
    </source>
</evidence>
<organism evidence="5 6">
    <name type="scientific">Desulfosalsimonas propionicica</name>
    <dbReference type="NCBI Taxonomy" id="332175"/>
    <lineage>
        <taxon>Bacteria</taxon>
        <taxon>Pseudomonadati</taxon>
        <taxon>Thermodesulfobacteriota</taxon>
        <taxon>Desulfobacteria</taxon>
        <taxon>Desulfobacterales</taxon>
        <taxon>Desulfosalsimonadaceae</taxon>
        <taxon>Desulfosalsimonas</taxon>
    </lineage>
</organism>
<reference evidence="5 6" key="1">
    <citation type="submission" date="2020-07" db="EMBL/GenBank/DDBJ databases">
        <title>Genomic Encyclopedia of Type Strains, Phase IV (KMG-IV): sequencing the most valuable type-strain genomes for metagenomic binning, comparative biology and taxonomic classification.</title>
        <authorList>
            <person name="Goeker M."/>
        </authorList>
    </citation>
    <scope>NUCLEOTIDE SEQUENCE [LARGE SCALE GENOMIC DNA]</scope>
    <source>
        <strain evidence="5 6">DSM 17721</strain>
    </source>
</reference>
<evidence type="ECO:0000256" key="1">
    <source>
        <dbReference type="ARBA" id="ARBA00010688"/>
    </source>
</evidence>
<dbReference type="Pfam" id="PF00294">
    <property type="entry name" value="PfkB"/>
    <property type="match status" value="1"/>
</dbReference>
<dbReference type="CDD" id="cd01167">
    <property type="entry name" value="bac_FRK"/>
    <property type="match status" value="1"/>
</dbReference>
<protein>
    <submittedName>
        <fullName evidence="5">Fructokinase</fullName>
        <ecNumber evidence="5">2.7.1.4</ecNumber>
    </submittedName>
</protein>
<dbReference type="InterPro" id="IPR050306">
    <property type="entry name" value="PfkB_Carbo_kinase"/>
</dbReference>
<dbReference type="InterPro" id="IPR011611">
    <property type="entry name" value="PfkB_dom"/>
</dbReference>
<gene>
    <name evidence="5" type="ORF">HNR65_001663</name>
</gene>
<sequence>MILVIGEILVDIFPQYRRIGGAPFNFSYHLQQMGLPVCFISRIGQDPIGKEISDFLWQNKFDAGHIQSDSRHPTGKVMVHPQQGGSHNFEIITNTAYDHIQLPESPEDAKNQSPKLIYFGTLVQRTPKMAARMQQFLDNRGDWSKCFCDVNLRPGCYSSETVLASIARADILKINDEELKQVREMTGRHAESEDDFIDWLMKTHDIEMVSLTMGEQGSRLYTPGFCHETRVPDKGPVVDTVGAGDAYAAVVALGYLKNWSPDHILEQAAAFAARICQIQGAIPENRDFYLPLLQRTTGGLNDGTG</sequence>
<dbReference type="EC" id="2.7.1.4" evidence="5"/>
<evidence type="ECO:0000256" key="3">
    <source>
        <dbReference type="ARBA" id="ARBA00022777"/>
    </source>
</evidence>
<comment type="caution">
    <text evidence="5">The sequence shown here is derived from an EMBL/GenBank/DDBJ whole genome shotgun (WGS) entry which is preliminary data.</text>
</comment>
<dbReference type="InterPro" id="IPR029056">
    <property type="entry name" value="Ribokinase-like"/>
</dbReference>
<keyword evidence="3 5" id="KW-0418">Kinase</keyword>
<proteinExistence type="inferred from homology"/>
<evidence type="ECO:0000256" key="2">
    <source>
        <dbReference type="ARBA" id="ARBA00022679"/>
    </source>
</evidence>
<feature type="domain" description="Carbohydrate kinase PfkB" evidence="4">
    <location>
        <begin position="18"/>
        <end position="283"/>
    </location>
</feature>
<evidence type="ECO:0000313" key="6">
    <source>
        <dbReference type="Proteomes" id="UP000525298"/>
    </source>
</evidence>
<dbReference type="PROSITE" id="PS00583">
    <property type="entry name" value="PFKB_KINASES_1"/>
    <property type="match status" value="1"/>
</dbReference>
<dbReference type="RefSeq" id="WP_181550983.1">
    <property type="nucleotide sequence ID" value="NZ_JACDUS010000003.1"/>
</dbReference>
<evidence type="ECO:0000313" key="5">
    <source>
        <dbReference type="EMBL" id="MBA2881337.1"/>
    </source>
</evidence>
<dbReference type="GO" id="GO:0008865">
    <property type="term" value="F:fructokinase activity"/>
    <property type="evidence" value="ECO:0007669"/>
    <property type="project" value="UniProtKB-EC"/>
</dbReference>
<dbReference type="Gene3D" id="3.40.1190.20">
    <property type="match status" value="1"/>
</dbReference>
<dbReference type="InterPro" id="IPR002173">
    <property type="entry name" value="Carboh/pur_kinase_PfkB_CS"/>
</dbReference>
<dbReference type="PANTHER" id="PTHR43085">
    <property type="entry name" value="HEXOKINASE FAMILY MEMBER"/>
    <property type="match status" value="1"/>
</dbReference>
<name>A0A7W0C8Z6_9BACT</name>
<accession>A0A7W0C8Z6</accession>
<dbReference type="SUPFAM" id="SSF53613">
    <property type="entry name" value="Ribokinase-like"/>
    <property type="match status" value="1"/>
</dbReference>
<dbReference type="PANTHER" id="PTHR43085:SF57">
    <property type="entry name" value="CARBOHYDRATE KINASE PFKB DOMAIN-CONTAINING PROTEIN"/>
    <property type="match status" value="1"/>
</dbReference>
<keyword evidence="2 5" id="KW-0808">Transferase</keyword>
<dbReference type="EMBL" id="JACDUS010000003">
    <property type="protein sequence ID" value="MBA2881337.1"/>
    <property type="molecule type" value="Genomic_DNA"/>
</dbReference>